<keyword evidence="2" id="KW-0328">Glycosyltransferase</keyword>
<dbReference type="PANTHER" id="PTHR34144">
    <property type="entry name" value="CHROMOSOME 8, WHOLE GENOME SHOTGUN SEQUENCE"/>
    <property type="match status" value="1"/>
</dbReference>
<protein>
    <submittedName>
        <fullName evidence="2">Cryptococcal mannosyltransferase 1-domain-containing protein</fullName>
    </submittedName>
</protein>
<dbReference type="PANTHER" id="PTHR34144:SF8">
    <property type="entry name" value="GLYCOSYLTRANSFERASE FAMILY 69 PROTEIN"/>
    <property type="match status" value="1"/>
</dbReference>
<evidence type="ECO:0000256" key="1">
    <source>
        <dbReference type="SAM" id="Phobius"/>
    </source>
</evidence>
<dbReference type="OrthoDB" id="262547at2759"/>
<proteinExistence type="predicted"/>
<sequence>RMRHYLRNTALFLGAFNAIIILYVMFAFFSKPSYTYYPAHYKALARLANDSEVAGRANPRGEKVFIAASIVDKNGELLGGQWGTSMVELVDLLGPNNVYLSVYENGADPRAVGAMRNLSESVQCSSSFVADNLTYDQIRHIELPNGESRVKRIEYLAEVRNRALRPLEQSTPARRAKRNGRRSADSTDVALFESHHGTPAYLTTFDRVLFLNDIYFSPVEATQLLFATNSNDPARNFPRARYRAACAVDFINPFKFYDTFASRDLDGYSMGLPFFPWFSREGSHTSRDDAQAQSDAVRVRSCWGGMAAYEAYWFQDQDRPLRFRAEPGPYWDASECCLVNADLANLPQPPEPELVLDAVWNVSNPGIFMNPFVRVAYDAGAFHWERIARRPEQIYAPVHALLGWLLELPGYNPRRRDVREGGFCGARRILLINERPEVGESRWQRTVVPEPVEATATATPGAGV</sequence>
<gene>
    <name evidence="2" type="ORF">BDY21DRAFT_287663</name>
</gene>
<keyword evidence="1" id="KW-0812">Transmembrane</keyword>
<dbReference type="AlphaFoldDB" id="A0A6A6NY18"/>
<name>A0A6A6NY18_9PEZI</name>
<keyword evidence="2" id="KW-0808">Transferase</keyword>
<dbReference type="Pfam" id="PF11735">
    <property type="entry name" value="CAP59_mtransfer"/>
    <property type="match status" value="1"/>
</dbReference>
<dbReference type="GO" id="GO:0016757">
    <property type="term" value="F:glycosyltransferase activity"/>
    <property type="evidence" value="ECO:0007669"/>
    <property type="project" value="UniProtKB-KW"/>
</dbReference>
<feature type="transmembrane region" description="Helical" evidence="1">
    <location>
        <begin position="9"/>
        <end position="29"/>
    </location>
</feature>
<accession>A0A6A6NY18</accession>
<dbReference type="InterPro" id="IPR021047">
    <property type="entry name" value="Mannosyltransferase_CMT1"/>
</dbReference>
<reference evidence="2" key="1">
    <citation type="journal article" date="2020" name="Stud. Mycol.">
        <title>101 Dothideomycetes genomes: a test case for predicting lifestyles and emergence of pathogens.</title>
        <authorList>
            <person name="Haridas S."/>
            <person name="Albert R."/>
            <person name="Binder M."/>
            <person name="Bloem J."/>
            <person name="Labutti K."/>
            <person name="Salamov A."/>
            <person name="Andreopoulos B."/>
            <person name="Baker S."/>
            <person name="Barry K."/>
            <person name="Bills G."/>
            <person name="Bluhm B."/>
            <person name="Cannon C."/>
            <person name="Castanera R."/>
            <person name="Culley D."/>
            <person name="Daum C."/>
            <person name="Ezra D."/>
            <person name="Gonzalez J."/>
            <person name="Henrissat B."/>
            <person name="Kuo A."/>
            <person name="Liang C."/>
            <person name="Lipzen A."/>
            <person name="Lutzoni F."/>
            <person name="Magnuson J."/>
            <person name="Mondo S."/>
            <person name="Nolan M."/>
            <person name="Ohm R."/>
            <person name="Pangilinan J."/>
            <person name="Park H.-J."/>
            <person name="Ramirez L."/>
            <person name="Alfaro M."/>
            <person name="Sun H."/>
            <person name="Tritt A."/>
            <person name="Yoshinaga Y."/>
            <person name="Zwiers L.-H."/>
            <person name="Turgeon B."/>
            <person name="Goodwin S."/>
            <person name="Spatafora J."/>
            <person name="Crous P."/>
            <person name="Grigoriev I."/>
        </authorList>
    </citation>
    <scope>NUCLEOTIDE SEQUENCE</scope>
    <source>
        <strain evidence="2">ATCC 16933</strain>
    </source>
</reference>
<evidence type="ECO:0000313" key="3">
    <source>
        <dbReference type="Proteomes" id="UP000799766"/>
    </source>
</evidence>
<keyword evidence="1" id="KW-1133">Transmembrane helix</keyword>
<organism evidence="2 3">
    <name type="scientific">Lineolata rhizophorae</name>
    <dbReference type="NCBI Taxonomy" id="578093"/>
    <lineage>
        <taxon>Eukaryota</taxon>
        <taxon>Fungi</taxon>
        <taxon>Dikarya</taxon>
        <taxon>Ascomycota</taxon>
        <taxon>Pezizomycotina</taxon>
        <taxon>Dothideomycetes</taxon>
        <taxon>Dothideomycetes incertae sedis</taxon>
        <taxon>Lineolatales</taxon>
        <taxon>Lineolataceae</taxon>
        <taxon>Lineolata</taxon>
    </lineage>
</organism>
<keyword evidence="1" id="KW-0472">Membrane</keyword>
<dbReference type="EMBL" id="MU001683">
    <property type="protein sequence ID" value="KAF2456352.1"/>
    <property type="molecule type" value="Genomic_DNA"/>
</dbReference>
<feature type="non-terminal residue" evidence="2">
    <location>
        <position position="1"/>
    </location>
</feature>
<keyword evidence="3" id="KW-1185">Reference proteome</keyword>
<evidence type="ECO:0000313" key="2">
    <source>
        <dbReference type="EMBL" id="KAF2456352.1"/>
    </source>
</evidence>
<dbReference type="Proteomes" id="UP000799766">
    <property type="component" value="Unassembled WGS sequence"/>
</dbReference>